<keyword evidence="2" id="KW-0472">Membrane</keyword>
<name>A0A9P8JDI9_AURME</name>
<feature type="compositionally biased region" description="Polar residues" evidence="1">
    <location>
        <begin position="19"/>
        <end position="39"/>
    </location>
</feature>
<feature type="compositionally biased region" description="Low complexity" evidence="1">
    <location>
        <begin position="46"/>
        <end position="57"/>
    </location>
</feature>
<reference evidence="3" key="2">
    <citation type="submission" date="2021-08" db="EMBL/GenBank/DDBJ databases">
        <authorList>
            <person name="Gostincar C."/>
            <person name="Sun X."/>
            <person name="Song Z."/>
            <person name="Gunde-Cimerman N."/>
        </authorList>
    </citation>
    <scope>NUCLEOTIDE SEQUENCE</scope>
    <source>
        <strain evidence="3">EXF-9911</strain>
    </source>
</reference>
<feature type="region of interest" description="Disordered" evidence="1">
    <location>
        <begin position="176"/>
        <end position="195"/>
    </location>
</feature>
<dbReference type="EMBL" id="JAHFXF010000010">
    <property type="protein sequence ID" value="KAG9700725.1"/>
    <property type="molecule type" value="Genomic_DNA"/>
</dbReference>
<keyword evidence="2" id="KW-0812">Transmembrane</keyword>
<evidence type="ECO:0000256" key="2">
    <source>
        <dbReference type="SAM" id="Phobius"/>
    </source>
</evidence>
<evidence type="ECO:0000313" key="4">
    <source>
        <dbReference type="Proteomes" id="UP000779574"/>
    </source>
</evidence>
<feature type="non-terminal residue" evidence="3">
    <location>
        <position position="401"/>
    </location>
</feature>
<protein>
    <submittedName>
        <fullName evidence="3">Uncharacterized protein</fullName>
    </submittedName>
</protein>
<evidence type="ECO:0000313" key="3">
    <source>
        <dbReference type="EMBL" id="KAG9700725.1"/>
    </source>
</evidence>
<gene>
    <name evidence="3" type="ORF">KCU76_g556</name>
</gene>
<evidence type="ECO:0000256" key="1">
    <source>
        <dbReference type="SAM" id="MobiDB-lite"/>
    </source>
</evidence>
<organism evidence="3 4">
    <name type="scientific">Aureobasidium melanogenum</name>
    <name type="common">Aureobasidium pullulans var. melanogenum</name>
    <dbReference type="NCBI Taxonomy" id="46634"/>
    <lineage>
        <taxon>Eukaryota</taxon>
        <taxon>Fungi</taxon>
        <taxon>Dikarya</taxon>
        <taxon>Ascomycota</taxon>
        <taxon>Pezizomycotina</taxon>
        <taxon>Dothideomycetes</taxon>
        <taxon>Dothideomycetidae</taxon>
        <taxon>Dothideales</taxon>
        <taxon>Saccotheciaceae</taxon>
        <taxon>Aureobasidium</taxon>
    </lineage>
</organism>
<accession>A0A9P8JDI9</accession>
<comment type="caution">
    <text evidence="3">The sequence shown here is derived from an EMBL/GenBank/DDBJ whole genome shotgun (WGS) entry which is preliminary data.</text>
</comment>
<proteinExistence type="predicted"/>
<feature type="transmembrane region" description="Helical" evidence="2">
    <location>
        <begin position="342"/>
        <end position="363"/>
    </location>
</feature>
<keyword evidence="2" id="KW-1133">Transmembrane helix</keyword>
<sequence length="401" mass="43442">MSLTTVSLMRLVSEENAVNGHTSPPQALEAAQTSTSQVLPVNKHASSSSLTPTSNPSSTSLLDLYLLQSSSCINAGNNTTLPSSTVMEGQSPSKGVRRSSGSTTLGTLEGLVEAYAASERSNVSPAFIHAGDLDRQSYVDARCELTAEPPSLPAPGPAPSLLLPPPPVYRPAPYWGEDESDEAVPTPPTRILDRAPPPSVSQYLSGLGSSVFHAEESDHDSVSAMGQQEEEISVFGEVKASQPYETSFGRYNLFPDVELAPRISRPDSTIPQPLPNIHPRPSTPSLASTVPLDISGYNNDQDLMLQRQDKPSPRLIENARTHSLINDNVWLQRDKEGRRRSWALFVVCAIFPFILFLFAFGIFDKVMVQLAGTHARPTLRQKSLARYLCVVEIVAWPSLAA</sequence>
<dbReference type="Proteomes" id="UP000779574">
    <property type="component" value="Unassembled WGS sequence"/>
</dbReference>
<feature type="region of interest" description="Disordered" evidence="1">
    <location>
        <begin position="16"/>
        <end position="57"/>
    </location>
</feature>
<dbReference type="AlphaFoldDB" id="A0A9P8JDI9"/>
<feature type="region of interest" description="Disordered" evidence="1">
    <location>
        <begin position="77"/>
        <end position="104"/>
    </location>
</feature>
<reference evidence="3" key="1">
    <citation type="journal article" date="2021" name="J Fungi (Basel)">
        <title>Virulence traits and population genomics of the black yeast Aureobasidium melanogenum.</title>
        <authorList>
            <person name="Cernosa A."/>
            <person name="Sun X."/>
            <person name="Gostincar C."/>
            <person name="Fang C."/>
            <person name="Gunde-Cimerman N."/>
            <person name="Song Z."/>
        </authorList>
    </citation>
    <scope>NUCLEOTIDE SEQUENCE</scope>
    <source>
        <strain evidence="3">EXF-9911</strain>
    </source>
</reference>